<feature type="region of interest" description="Disordered" evidence="1">
    <location>
        <begin position="241"/>
        <end position="266"/>
    </location>
</feature>
<gene>
    <name evidence="2" type="ORF">RM574_26385</name>
</gene>
<sequence length="266" mass="27565">MHRRSIRPQPSAGGTPTRRQPSAGGTPTRRHARRRLSASALSALALAAAPLLSACGGTAHPGAAAVVGNTRITEAQLQHRVGELHDAVRELSSDAQTSERIISGSGSLARPTLQGMVRDRVVARAAADKGVTVSRAEVQSARAQLTQQAGGEQGLKVEWLTRYGVPPSRLDDALRENIAEQKLYAALGADPSSPDGKATVDKTLAATAKKLKVDVNPRYGTWDAAKATRADARPAWLRDVSRAPAGEAAGADAGAPEGTGAETGQG</sequence>
<comment type="caution">
    <text evidence="2">The sequence shown here is derived from an EMBL/GenBank/DDBJ whole genome shotgun (WGS) entry which is preliminary data.</text>
</comment>
<dbReference type="SUPFAM" id="SSF109998">
    <property type="entry name" value="Triger factor/SurA peptide-binding domain-like"/>
    <property type="match status" value="1"/>
</dbReference>
<feature type="region of interest" description="Disordered" evidence="1">
    <location>
        <begin position="1"/>
        <end position="35"/>
    </location>
</feature>
<organism evidence="2 3">
    <name type="scientific">Streptomyces evansiae</name>
    <dbReference type="NCBI Taxonomy" id="3075535"/>
    <lineage>
        <taxon>Bacteria</taxon>
        <taxon>Bacillati</taxon>
        <taxon>Actinomycetota</taxon>
        <taxon>Actinomycetes</taxon>
        <taxon>Kitasatosporales</taxon>
        <taxon>Streptomycetaceae</taxon>
        <taxon>Streptomyces</taxon>
    </lineage>
</organism>
<protein>
    <submittedName>
        <fullName evidence="2">SurA N-terminal domain-containing protein</fullName>
    </submittedName>
</protein>
<feature type="compositionally biased region" description="Low complexity" evidence="1">
    <location>
        <begin position="243"/>
        <end position="260"/>
    </location>
</feature>
<feature type="compositionally biased region" description="Polar residues" evidence="1">
    <location>
        <begin position="12"/>
        <end position="25"/>
    </location>
</feature>
<evidence type="ECO:0000313" key="2">
    <source>
        <dbReference type="EMBL" id="MDT0419015.1"/>
    </source>
</evidence>
<accession>A0ABD5ECT7</accession>
<proteinExistence type="predicted"/>
<name>A0ABD5ECT7_9ACTN</name>
<dbReference type="Pfam" id="PF13624">
    <property type="entry name" value="SurA_N_3"/>
    <property type="match status" value="1"/>
</dbReference>
<evidence type="ECO:0000313" key="3">
    <source>
        <dbReference type="Proteomes" id="UP001183607"/>
    </source>
</evidence>
<evidence type="ECO:0000256" key="1">
    <source>
        <dbReference type="SAM" id="MobiDB-lite"/>
    </source>
</evidence>
<dbReference type="Gene3D" id="1.10.4030.10">
    <property type="entry name" value="Porin chaperone SurA, peptide-binding domain"/>
    <property type="match status" value="1"/>
</dbReference>
<dbReference type="RefSeq" id="WP_311677605.1">
    <property type="nucleotide sequence ID" value="NZ_JAVRER010000060.1"/>
</dbReference>
<dbReference type="EMBL" id="JAVRER010000060">
    <property type="protein sequence ID" value="MDT0419015.1"/>
    <property type="molecule type" value="Genomic_DNA"/>
</dbReference>
<dbReference type="InterPro" id="IPR027304">
    <property type="entry name" value="Trigger_fact/SurA_dom_sf"/>
</dbReference>
<reference evidence="3" key="1">
    <citation type="submission" date="2023-07" db="EMBL/GenBank/DDBJ databases">
        <title>30 novel species of actinomycetes from the DSMZ collection.</title>
        <authorList>
            <person name="Nouioui I."/>
        </authorList>
    </citation>
    <scope>NUCLEOTIDE SEQUENCE [LARGE SCALE GENOMIC DNA]</scope>
    <source>
        <strain evidence="3">DSM 41982</strain>
    </source>
</reference>
<dbReference type="AlphaFoldDB" id="A0ABD5ECT7"/>
<dbReference type="Proteomes" id="UP001183607">
    <property type="component" value="Unassembled WGS sequence"/>
</dbReference>